<feature type="transmembrane region" description="Helical" evidence="8">
    <location>
        <begin position="151"/>
        <end position="175"/>
    </location>
</feature>
<name>A0A0R3SHP2_HYMDI</name>
<comment type="subcellular location">
    <subcellularLocation>
        <location evidence="1">Membrane</location>
        <topology evidence="1">Multi-pass membrane protein</topology>
    </subcellularLocation>
</comment>
<accession>A0A0R3SHP2</accession>
<comment type="similarity">
    <text evidence="2">Belongs to the prominin family.</text>
</comment>
<evidence type="ECO:0000256" key="6">
    <source>
        <dbReference type="ARBA" id="ARBA00023180"/>
    </source>
</evidence>
<dbReference type="GO" id="GO:0016020">
    <property type="term" value="C:membrane"/>
    <property type="evidence" value="ECO:0007669"/>
    <property type="project" value="UniProtKB-SubCell"/>
</dbReference>
<keyword evidence="3 8" id="KW-0812">Transmembrane</keyword>
<evidence type="ECO:0000313" key="9">
    <source>
        <dbReference type="EMBL" id="VDL49552.1"/>
    </source>
</evidence>
<feature type="coiled-coil region" evidence="7">
    <location>
        <begin position="652"/>
        <end position="679"/>
    </location>
</feature>
<evidence type="ECO:0000313" key="11">
    <source>
        <dbReference type="WBParaSite" id="HDID_0000445701-mRNA-1"/>
    </source>
</evidence>
<evidence type="ECO:0000256" key="2">
    <source>
        <dbReference type="ARBA" id="ARBA00006058"/>
    </source>
</evidence>
<evidence type="ECO:0000256" key="5">
    <source>
        <dbReference type="ARBA" id="ARBA00023136"/>
    </source>
</evidence>
<evidence type="ECO:0000256" key="1">
    <source>
        <dbReference type="ARBA" id="ARBA00004141"/>
    </source>
</evidence>
<reference evidence="11" key="1">
    <citation type="submission" date="2017-02" db="UniProtKB">
        <authorList>
            <consortium name="WormBaseParasite"/>
        </authorList>
    </citation>
    <scope>IDENTIFICATION</scope>
</reference>
<dbReference type="OrthoDB" id="6288072at2759"/>
<proteinExistence type="inferred from homology"/>
<gene>
    <name evidence="9" type="ORF">HDID_LOCUS4455</name>
</gene>
<protein>
    <submittedName>
        <fullName evidence="11">EF-hand domain-containing protein</fullName>
    </submittedName>
</protein>
<feature type="transmembrane region" description="Helical" evidence="8">
    <location>
        <begin position="437"/>
        <end position="462"/>
    </location>
</feature>
<evidence type="ECO:0000256" key="4">
    <source>
        <dbReference type="ARBA" id="ARBA00022989"/>
    </source>
</evidence>
<keyword evidence="4 8" id="KW-1133">Transmembrane helix</keyword>
<evidence type="ECO:0000313" key="10">
    <source>
        <dbReference type="Proteomes" id="UP000274504"/>
    </source>
</evidence>
<keyword evidence="6" id="KW-0325">Glycoprotein</keyword>
<keyword evidence="5 8" id="KW-0472">Membrane</keyword>
<evidence type="ECO:0000256" key="8">
    <source>
        <dbReference type="SAM" id="Phobius"/>
    </source>
</evidence>
<dbReference type="PANTHER" id="PTHR22730:SF1">
    <property type="entry name" value="PROMININ-LIKE PROTEIN"/>
    <property type="match status" value="1"/>
</dbReference>
<dbReference type="WBParaSite" id="HDID_0000445701-mRNA-1">
    <property type="protein sequence ID" value="HDID_0000445701-mRNA-1"/>
    <property type="gene ID" value="HDID_0000445701"/>
</dbReference>
<dbReference type="AlphaFoldDB" id="A0A0R3SHP2"/>
<evidence type="ECO:0000256" key="3">
    <source>
        <dbReference type="ARBA" id="ARBA00022692"/>
    </source>
</evidence>
<feature type="transmembrane region" description="Helical" evidence="8">
    <location>
        <begin position="98"/>
        <end position="125"/>
    </location>
</feature>
<feature type="transmembrane region" description="Helical" evidence="8">
    <location>
        <begin position="768"/>
        <end position="792"/>
    </location>
</feature>
<dbReference type="InterPro" id="IPR008795">
    <property type="entry name" value="Prominin"/>
</dbReference>
<dbReference type="Proteomes" id="UP000274504">
    <property type="component" value="Unassembled WGS sequence"/>
</dbReference>
<keyword evidence="7" id="KW-0175">Coiled coil</keyword>
<reference evidence="9 10" key="2">
    <citation type="submission" date="2018-11" db="EMBL/GenBank/DDBJ databases">
        <authorList>
            <consortium name="Pathogen Informatics"/>
        </authorList>
    </citation>
    <scope>NUCLEOTIDE SEQUENCE [LARGE SCALE GENOMIC DNA]</scope>
</reference>
<sequence>MGLQFSLMGTVATILKWIVRVENGGLLNIAFEKVSTTITSETEFDVSKDLMGKTIDFAKRALMLKEIPLPILKEIPESLGGGKAGVDDAHSHPNREPVLFFITIGVFLAVVILQFASCCCLGCGIKKEEILENLITEESPETHSKRRIHRIVYLIVLALGVTFLAASVILTIIYFSSTALVVNYLETKPEKPSEEIPLTLPDGLRITREHMAKFFNRGITMGKKQTSDSIDALLRKINGEMSSQINMTVDNILIHLEVGQVLQKGKETLANVDKFKVYTSKIASNIKTVKIEITDLRDSMKITKQEFDDAYRTSPNCQAPGQCDQLKKETNKIICPIEPDAINTDSTDQLITHLNTMQMDLQNQMNDIEKAIADIHGSTENIVDSVQKQINLDSTMKPIDQFWDDANKMSKDIMKNLDDTIGTVEEELPKYLKFIRIGFYILGGVFIFMLIIAALIAVHLIFRALTGHIFSSSKFNGEGCIYVVRESAISKADFVMNGYIAHLWKSMMEGDGLGDAGEFLNLKSPRNILYALNNVCARSTVEHGVGLLRSVGYDNLVDVEKLVESNQVADGINQGRESLIDQIKQLDVPSQLPRADELDNMQKQLNEAFDKVDIKELLKISHPDQLNIMEFKNLHSNLKTALASDPTFIKPIDSLEGVIQQMEKLKKSLTDTHEAMKKSETHVEDMKKVVAETITVLKITISKANDEQELLGKVAGEYDVMTNYIIEFIKNYGDKLFMRLTQVLLPCQDAHIAYAAVTKVSCGDSGGISLLLGLVYVLALNVLFIALVYITLFNLAYAQARLIHLVNC</sequence>
<evidence type="ECO:0000256" key="7">
    <source>
        <dbReference type="SAM" id="Coils"/>
    </source>
</evidence>
<dbReference type="EMBL" id="UYSG01001714">
    <property type="protein sequence ID" value="VDL49552.1"/>
    <property type="molecule type" value="Genomic_DNA"/>
</dbReference>
<dbReference type="PANTHER" id="PTHR22730">
    <property type="entry name" value="PROMININ PROM PROTEIN"/>
    <property type="match status" value="1"/>
</dbReference>
<organism evidence="11">
    <name type="scientific">Hymenolepis diminuta</name>
    <name type="common">Rat tapeworm</name>
    <dbReference type="NCBI Taxonomy" id="6216"/>
    <lineage>
        <taxon>Eukaryota</taxon>
        <taxon>Metazoa</taxon>
        <taxon>Spiralia</taxon>
        <taxon>Lophotrochozoa</taxon>
        <taxon>Platyhelminthes</taxon>
        <taxon>Cestoda</taxon>
        <taxon>Eucestoda</taxon>
        <taxon>Cyclophyllidea</taxon>
        <taxon>Hymenolepididae</taxon>
        <taxon>Hymenolepis</taxon>
    </lineage>
</organism>